<accession>A0A1U9KP13</accession>
<sequence>MIGDGRVPLWLCASVAGWSATRRGHAALLAIGDVAMNGGWLVTRHLKVTPRLWGGHGVNCPCCQPHDEVAQALNLLFQDRVRHRCGEFGEIALLESSSRIPARAASLNANRLVEARYRLRLDATTHDGQQAHRISRRPHFAIDT</sequence>
<dbReference type="KEGG" id="nch:A0U93_05580"/>
<keyword evidence="2" id="KW-1185">Reference proteome</keyword>
<dbReference type="EMBL" id="CP014691">
    <property type="protein sequence ID" value="AQS87493.1"/>
    <property type="molecule type" value="Genomic_DNA"/>
</dbReference>
<dbReference type="Proteomes" id="UP000188604">
    <property type="component" value="Chromosome"/>
</dbReference>
<protein>
    <submittedName>
        <fullName evidence="1">Uncharacterized protein</fullName>
    </submittedName>
</protein>
<dbReference type="OrthoDB" id="7283991at2"/>
<gene>
    <name evidence="1" type="ORF">A0U93_05580</name>
</gene>
<reference evidence="1 2" key="1">
    <citation type="submission" date="2016-03" db="EMBL/GenBank/DDBJ databases">
        <title>Acetic acid bacteria sequencing.</title>
        <authorList>
            <person name="Brandt J."/>
            <person name="Jakob F."/>
            <person name="Vogel R.F."/>
        </authorList>
    </citation>
    <scope>NUCLEOTIDE SEQUENCE [LARGE SCALE GENOMIC DNA]</scope>
    <source>
        <strain evidence="1 2">NBRC 101099</strain>
    </source>
</reference>
<name>A0A1U9KP13_9PROT</name>
<dbReference type="STRING" id="320497.A0U93_05580"/>
<dbReference type="RefSeq" id="WP_077806479.1">
    <property type="nucleotide sequence ID" value="NZ_BJXS01000009.1"/>
</dbReference>
<organism evidence="1 2">
    <name type="scientific">Neoasaia chiangmaiensis</name>
    <dbReference type="NCBI Taxonomy" id="320497"/>
    <lineage>
        <taxon>Bacteria</taxon>
        <taxon>Pseudomonadati</taxon>
        <taxon>Pseudomonadota</taxon>
        <taxon>Alphaproteobacteria</taxon>
        <taxon>Acetobacterales</taxon>
        <taxon>Acetobacteraceae</taxon>
        <taxon>Neoasaia</taxon>
    </lineage>
</organism>
<dbReference type="PROSITE" id="PS00889">
    <property type="entry name" value="CNMP_BINDING_2"/>
    <property type="match status" value="1"/>
</dbReference>
<evidence type="ECO:0000313" key="2">
    <source>
        <dbReference type="Proteomes" id="UP000188604"/>
    </source>
</evidence>
<evidence type="ECO:0000313" key="1">
    <source>
        <dbReference type="EMBL" id="AQS87493.1"/>
    </source>
</evidence>
<dbReference type="AlphaFoldDB" id="A0A1U9KP13"/>
<dbReference type="InterPro" id="IPR018488">
    <property type="entry name" value="cNMP-bd_CS"/>
</dbReference>
<proteinExistence type="predicted"/>